<dbReference type="AlphaFoldDB" id="G3MTU4"/>
<feature type="region of interest" description="Disordered" evidence="1">
    <location>
        <begin position="190"/>
        <end position="211"/>
    </location>
</feature>
<evidence type="ECO:0000313" key="2">
    <source>
        <dbReference type="EMBL" id="AEO36912.1"/>
    </source>
</evidence>
<protein>
    <submittedName>
        <fullName evidence="2">Uncharacterized protein</fullName>
    </submittedName>
</protein>
<reference evidence="2" key="1">
    <citation type="journal article" date="2011" name="PLoS ONE">
        <title>A deep insight into the sialotranscriptome of the gulf coast tick, Amblyomma maculatum.</title>
        <authorList>
            <person name="Karim S."/>
            <person name="Singh P."/>
            <person name="Ribeiro J.M."/>
        </authorList>
    </citation>
    <scope>NUCLEOTIDE SEQUENCE</scope>
    <source>
        <tissue evidence="2">Salivary gland</tissue>
    </source>
</reference>
<evidence type="ECO:0000256" key="1">
    <source>
        <dbReference type="SAM" id="MobiDB-lite"/>
    </source>
</evidence>
<accession>G3MTU4</accession>
<name>G3MTU4_AMBMU</name>
<organism evidence="2">
    <name type="scientific">Amblyomma maculatum</name>
    <name type="common">Gulf Coast tick</name>
    <dbReference type="NCBI Taxonomy" id="34609"/>
    <lineage>
        <taxon>Eukaryota</taxon>
        <taxon>Metazoa</taxon>
        <taxon>Ecdysozoa</taxon>
        <taxon>Arthropoda</taxon>
        <taxon>Chelicerata</taxon>
        <taxon>Arachnida</taxon>
        <taxon>Acari</taxon>
        <taxon>Parasitiformes</taxon>
        <taxon>Ixodida</taxon>
        <taxon>Ixodoidea</taxon>
        <taxon>Ixodidae</taxon>
        <taxon>Amblyomminae</taxon>
        <taxon>Amblyomma</taxon>
    </lineage>
</organism>
<dbReference type="EMBL" id="JO845296">
    <property type="protein sequence ID" value="AEO36912.1"/>
    <property type="molecule type" value="mRNA"/>
</dbReference>
<sequence length="211" mass="23518">MEESSRPKSRRRSSRSYSLLPSENDLIKDVPSDIPGEERLRILFRLCYKRALSMVRDEVDAPEELYRKLLIRGLSMFDEQEGRDVLTMLLKAAAGTTPSDSDNELPADIAARHHAKLKSLLAECKRWNELLEMDFGFGPTVQPVQLTTDSGDADKLPVATRRRYDALAANAERAKLAAAAMAHVARHCPCPDSADSGETERNDTADSLFDV</sequence>
<proteinExistence type="evidence at transcript level"/>